<gene>
    <name evidence="1" type="ORF">AAFP95_07735</name>
</gene>
<dbReference type="AlphaFoldDB" id="A0AAU6WV94"/>
<reference evidence="1 2" key="1">
    <citation type="submission" date="2024-04" db="EMBL/GenBank/DDBJ databases">
        <title>Genome sequencing and assembly of rice foliar adapted Chryseobacterium endophyticum OsEnb-ALM-A6.</title>
        <authorList>
            <person name="Kumar S."/>
            <person name="Javed M."/>
            <person name="Chouhan V."/>
            <person name="Charishma K."/>
            <person name="Patel A."/>
            <person name="Kumar M."/>
            <person name="Sahu K.P."/>
            <person name="Kumar A."/>
        </authorList>
    </citation>
    <scope>NUCLEOTIDE SEQUENCE [LARGE SCALE GENOMIC DNA]</scope>
    <source>
        <strain evidence="1 2">OsEnb-ALM-A6</strain>
    </source>
</reference>
<evidence type="ECO:0000313" key="1">
    <source>
        <dbReference type="EMBL" id="XAO75742.1"/>
    </source>
</evidence>
<dbReference type="RefSeq" id="WP_345767326.1">
    <property type="nucleotide sequence ID" value="NZ_CP154834.1"/>
</dbReference>
<protein>
    <submittedName>
        <fullName evidence="1">Uncharacterized protein</fullName>
    </submittedName>
</protein>
<dbReference type="Proteomes" id="UP001463665">
    <property type="component" value="Chromosome"/>
</dbReference>
<organism evidence="1 2">
    <name type="scientific">Chryseobacterium endophyticum</name>
    <dbReference type="NCBI Taxonomy" id="1854762"/>
    <lineage>
        <taxon>Bacteria</taxon>
        <taxon>Pseudomonadati</taxon>
        <taxon>Bacteroidota</taxon>
        <taxon>Flavobacteriia</taxon>
        <taxon>Flavobacteriales</taxon>
        <taxon>Weeksellaceae</taxon>
        <taxon>Chryseobacterium group</taxon>
        <taxon>Chryseobacterium</taxon>
    </lineage>
</organism>
<sequence>MELPLYLSFNEFENFYYDNLEKWFEEHHNTSETDYLKALSELYSPYLYYNFTNDRLQADASIQIRDCFFPYYDKIGISFRTTSCDKGKSAKNTKTVNHQFEWKTVTMMEYAQHILDKINRYLVKNNIKETGNILDFINRCDVITSCEGAGYCVDYHKHQSTLPFLKAYLPTHGQTVNIVVYRDFLFSVVQIAEFIDHKLKEVRDFESMLYFKLKSEAKFKVQMSHQFLTMCN</sequence>
<proteinExistence type="predicted"/>
<dbReference type="EMBL" id="CP154834">
    <property type="protein sequence ID" value="XAO75742.1"/>
    <property type="molecule type" value="Genomic_DNA"/>
</dbReference>
<name>A0AAU6WV94_9FLAO</name>
<accession>A0AAU6WV94</accession>
<keyword evidence="2" id="KW-1185">Reference proteome</keyword>
<evidence type="ECO:0000313" key="2">
    <source>
        <dbReference type="Proteomes" id="UP001463665"/>
    </source>
</evidence>